<comment type="caution">
    <text evidence="1">The sequence shown here is derived from an EMBL/GenBank/DDBJ whole genome shotgun (WGS) entry which is preliminary data.</text>
</comment>
<accession>A0ABU6XNW8</accession>
<proteinExistence type="predicted"/>
<reference evidence="1 2" key="1">
    <citation type="journal article" date="2023" name="Plants (Basel)">
        <title>Bridging the Gap: Combining Genomics and Transcriptomics Approaches to Understand Stylosanthes scabra, an Orphan Legume from the Brazilian Caatinga.</title>
        <authorList>
            <person name="Ferreira-Neto J.R.C."/>
            <person name="da Silva M.D."/>
            <person name="Binneck E."/>
            <person name="de Melo N.F."/>
            <person name="da Silva R.H."/>
            <person name="de Melo A.L.T.M."/>
            <person name="Pandolfi V."/>
            <person name="Bustamante F.O."/>
            <person name="Brasileiro-Vidal A.C."/>
            <person name="Benko-Iseppon A.M."/>
        </authorList>
    </citation>
    <scope>NUCLEOTIDE SEQUENCE [LARGE SCALE GENOMIC DNA]</scope>
    <source>
        <tissue evidence="1">Leaves</tissue>
    </source>
</reference>
<gene>
    <name evidence="1" type="ORF">PIB30_066897</name>
</gene>
<sequence>ASQLISENRELDVMKSLYGFTANIWACSSTTPILGTLSVSLMASVSLSSCSANKKSSSWSLISFINELLSSGGFLKLSGVDVSEFVRAKLGKIVYLQCIQPKEAQLHYHHPQTHGPKSQ</sequence>
<evidence type="ECO:0000313" key="2">
    <source>
        <dbReference type="Proteomes" id="UP001341840"/>
    </source>
</evidence>
<organism evidence="1 2">
    <name type="scientific">Stylosanthes scabra</name>
    <dbReference type="NCBI Taxonomy" id="79078"/>
    <lineage>
        <taxon>Eukaryota</taxon>
        <taxon>Viridiplantae</taxon>
        <taxon>Streptophyta</taxon>
        <taxon>Embryophyta</taxon>
        <taxon>Tracheophyta</taxon>
        <taxon>Spermatophyta</taxon>
        <taxon>Magnoliopsida</taxon>
        <taxon>eudicotyledons</taxon>
        <taxon>Gunneridae</taxon>
        <taxon>Pentapetalae</taxon>
        <taxon>rosids</taxon>
        <taxon>fabids</taxon>
        <taxon>Fabales</taxon>
        <taxon>Fabaceae</taxon>
        <taxon>Papilionoideae</taxon>
        <taxon>50 kb inversion clade</taxon>
        <taxon>dalbergioids sensu lato</taxon>
        <taxon>Dalbergieae</taxon>
        <taxon>Pterocarpus clade</taxon>
        <taxon>Stylosanthes</taxon>
    </lineage>
</organism>
<name>A0ABU6XNW8_9FABA</name>
<keyword evidence="2" id="KW-1185">Reference proteome</keyword>
<dbReference type="EMBL" id="JASCZI010212138">
    <property type="protein sequence ID" value="MED6198503.1"/>
    <property type="molecule type" value="Genomic_DNA"/>
</dbReference>
<protein>
    <submittedName>
        <fullName evidence="1">Uncharacterized protein</fullName>
    </submittedName>
</protein>
<dbReference type="Proteomes" id="UP001341840">
    <property type="component" value="Unassembled WGS sequence"/>
</dbReference>
<feature type="non-terminal residue" evidence="1">
    <location>
        <position position="1"/>
    </location>
</feature>
<evidence type="ECO:0000313" key="1">
    <source>
        <dbReference type="EMBL" id="MED6198503.1"/>
    </source>
</evidence>